<feature type="compositionally biased region" description="Basic residues" evidence="1">
    <location>
        <begin position="89"/>
        <end position="100"/>
    </location>
</feature>
<feature type="region of interest" description="Disordered" evidence="1">
    <location>
        <begin position="408"/>
        <end position="427"/>
    </location>
</feature>
<dbReference type="EMBL" id="VYYT01000467">
    <property type="protein sequence ID" value="KAK2734381.1"/>
    <property type="molecule type" value="Genomic_DNA"/>
</dbReference>
<dbReference type="Proteomes" id="UP001281614">
    <property type="component" value="Unassembled WGS sequence"/>
</dbReference>
<organism evidence="2 3">
    <name type="scientific">Colletotrichum kahawae</name>
    <name type="common">Coffee berry disease fungus</name>
    <dbReference type="NCBI Taxonomy" id="34407"/>
    <lineage>
        <taxon>Eukaryota</taxon>
        <taxon>Fungi</taxon>
        <taxon>Dikarya</taxon>
        <taxon>Ascomycota</taxon>
        <taxon>Pezizomycotina</taxon>
        <taxon>Sordariomycetes</taxon>
        <taxon>Hypocreomycetidae</taxon>
        <taxon>Glomerellales</taxon>
        <taxon>Glomerellaceae</taxon>
        <taxon>Colletotrichum</taxon>
        <taxon>Colletotrichum gloeosporioides species complex</taxon>
    </lineage>
</organism>
<evidence type="ECO:0000256" key="1">
    <source>
        <dbReference type="SAM" id="MobiDB-lite"/>
    </source>
</evidence>
<comment type="caution">
    <text evidence="2">The sequence shown here is derived from an EMBL/GenBank/DDBJ whole genome shotgun (WGS) entry which is preliminary data.</text>
</comment>
<evidence type="ECO:0000313" key="3">
    <source>
        <dbReference type="Proteomes" id="UP001281614"/>
    </source>
</evidence>
<feature type="compositionally biased region" description="Basic and acidic residues" evidence="1">
    <location>
        <begin position="415"/>
        <end position="427"/>
    </location>
</feature>
<keyword evidence="3" id="KW-1185">Reference proteome</keyword>
<feature type="region of interest" description="Disordered" evidence="1">
    <location>
        <begin position="89"/>
        <end position="130"/>
    </location>
</feature>
<protein>
    <submittedName>
        <fullName evidence="2">Uncharacterized protein</fullName>
    </submittedName>
</protein>
<reference evidence="2" key="1">
    <citation type="submission" date="2023-02" db="EMBL/GenBank/DDBJ databases">
        <title>Colletotrichum kahawae CIFC_Que2 genome sequencing and assembly.</title>
        <authorList>
            <person name="Baroncelli R."/>
        </authorList>
    </citation>
    <scope>NUCLEOTIDE SEQUENCE</scope>
    <source>
        <strain evidence="2">CIFC_Que2</strain>
    </source>
</reference>
<feature type="compositionally biased region" description="Polar residues" evidence="1">
    <location>
        <begin position="119"/>
        <end position="130"/>
    </location>
</feature>
<gene>
    <name evidence="2" type="ORF">CKAH01_08054</name>
</gene>
<proteinExistence type="predicted"/>
<dbReference type="AlphaFoldDB" id="A0AAD9Y3T7"/>
<evidence type="ECO:0000313" key="2">
    <source>
        <dbReference type="EMBL" id="KAK2734381.1"/>
    </source>
</evidence>
<feature type="region of interest" description="Disordered" evidence="1">
    <location>
        <begin position="56"/>
        <end position="76"/>
    </location>
</feature>
<accession>A0AAD9Y3T7</accession>
<sequence length="708" mass="79936">MVLTMVSLNSSTSWQSKAGSLLDNIKTDIVKHSELLNRSFQDERLRRWKLDVVCTKDSESDTDSSSPAKMDSSQRGSLVKRFPIDWIGGKRKSKNSKRKSILRDEAVSSRTSHHKHQGTLPNQDLNSTTTTLPSATLEETIRSADNALQASDPVAQDTRLLTIAEQEYVIISSNNELFQVPVNSEEHRSAAGPENHDIFQTSTSPSTRIEDMMESLSEAEWDDTKSLSLGELVEFFKSAQSTAYPTDMETETLDSYIPLVVNSRLESHILVAHGLNLTSCQVEAEPEARKFCIERVFITDNIQVFCVIVPCSSQQSSRCRHITMHIEHGNICLAQELPFEIQLNSFCVRGCSTTDAGSSQHSGRVVSFSCARRRSKTQGLCPHHTVFDQDGRIECAMQAELIGSLQYPDNESDLSTERAPSEDLPPKMAEEPSILREMMSRYGTNQPKEEMELRVLVQFLLLIDACGLNAEDEYLSEAKRWVSLLHPSQTFDEDAVPWLWVMWKLHMKSEFKQLSSIVQQEARTSILQWQDGPDNRFGIKLPRLILDQLDGKRLRILSEVKNRMASEIRKHRRECISAIEKYGPWSIGVVMWSSFAFGYLTLQSDMWFDSQGDRRQLNVADFLGVNFVDLKEGITSMQELGDWKVCTVPLADLMPTPLAMLALVPVVRVGLHHEGLHVRFPVGFKAELLDLISEIEKEGWGIELVQGD</sequence>
<name>A0AAD9Y3T7_COLKA</name>